<gene>
    <name evidence="2" type="ORF">V1478_017818</name>
</gene>
<evidence type="ECO:0000313" key="2">
    <source>
        <dbReference type="EMBL" id="KAL2712295.1"/>
    </source>
</evidence>
<accession>A0ABD1ZXU7</accession>
<sequence length="158" mass="18713">MLSKAVEQTTKRTWDKKRQNKKRRNKKITEIKNKTKVFFFFPSRKARRNKIDVSREEKGKKESRIEIVQSNSEDSEKHLRCVALKGVPEALEKGGKGTRKRRGGTRRRRGRRRGRRGRRRRKEVASESRQFACTHTPHAVGRIRTVCREEGRNECVRE</sequence>
<keyword evidence="3" id="KW-1185">Reference proteome</keyword>
<feature type="compositionally biased region" description="Basic and acidic residues" evidence="1">
    <location>
        <begin position="49"/>
        <end position="65"/>
    </location>
</feature>
<dbReference type="EMBL" id="JAUDFV010000166">
    <property type="protein sequence ID" value="KAL2712295.1"/>
    <property type="molecule type" value="Genomic_DNA"/>
</dbReference>
<evidence type="ECO:0000313" key="3">
    <source>
        <dbReference type="Proteomes" id="UP001607302"/>
    </source>
</evidence>
<feature type="compositionally biased region" description="Basic residues" evidence="1">
    <location>
        <begin position="96"/>
        <end position="122"/>
    </location>
</feature>
<evidence type="ECO:0000256" key="1">
    <source>
        <dbReference type="SAM" id="MobiDB-lite"/>
    </source>
</evidence>
<proteinExistence type="predicted"/>
<dbReference type="Proteomes" id="UP001607302">
    <property type="component" value="Unassembled WGS sequence"/>
</dbReference>
<organism evidence="2 3">
    <name type="scientific">Vespula squamosa</name>
    <name type="common">Southern yellow jacket</name>
    <name type="synonym">Wasp</name>
    <dbReference type="NCBI Taxonomy" id="30214"/>
    <lineage>
        <taxon>Eukaryota</taxon>
        <taxon>Metazoa</taxon>
        <taxon>Ecdysozoa</taxon>
        <taxon>Arthropoda</taxon>
        <taxon>Hexapoda</taxon>
        <taxon>Insecta</taxon>
        <taxon>Pterygota</taxon>
        <taxon>Neoptera</taxon>
        <taxon>Endopterygota</taxon>
        <taxon>Hymenoptera</taxon>
        <taxon>Apocrita</taxon>
        <taxon>Aculeata</taxon>
        <taxon>Vespoidea</taxon>
        <taxon>Vespidae</taxon>
        <taxon>Vespinae</taxon>
        <taxon>Vespula</taxon>
    </lineage>
</organism>
<dbReference type="AlphaFoldDB" id="A0ABD1ZXU7"/>
<reference evidence="2 3" key="1">
    <citation type="journal article" date="2024" name="Ann. Entomol. Soc. Am.">
        <title>Genomic analyses of the southern and eastern yellowjacket wasps (Hymenoptera: Vespidae) reveal evolutionary signatures of social life.</title>
        <authorList>
            <person name="Catto M.A."/>
            <person name="Caine P.B."/>
            <person name="Orr S.E."/>
            <person name="Hunt B.G."/>
            <person name="Goodisman M.A.D."/>
        </authorList>
    </citation>
    <scope>NUCLEOTIDE SEQUENCE [LARGE SCALE GENOMIC DNA]</scope>
    <source>
        <strain evidence="2">233</strain>
        <tissue evidence="2">Head and thorax</tissue>
    </source>
</reference>
<feature type="region of interest" description="Disordered" evidence="1">
    <location>
        <begin position="87"/>
        <end position="132"/>
    </location>
</feature>
<protein>
    <submittedName>
        <fullName evidence="2">Uncharacterized protein</fullName>
    </submittedName>
</protein>
<feature type="region of interest" description="Disordered" evidence="1">
    <location>
        <begin position="1"/>
        <end position="31"/>
    </location>
</feature>
<name>A0ABD1ZXU7_VESSQ</name>
<feature type="region of interest" description="Disordered" evidence="1">
    <location>
        <begin position="48"/>
        <end position="75"/>
    </location>
</feature>
<comment type="caution">
    <text evidence="2">The sequence shown here is derived from an EMBL/GenBank/DDBJ whole genome shotgun (WGS) entry which is preliminary data.</text>
</comment>